<feature type="region of interest" description="Disordered" evidence="1">
    <location>
        <begin position="82"/>
        <end position="110"/>
    </location>
</feature>
<organism evidence="2 3">
    <name type="scientific">Cyanidiococcus yangmingshanensis</name>
    <dbReference type="NCBI Taxonomy" id="2690220"/>
    <lineage>
        <taxon>Eukaryota</taxon>
        <taxon>Rhodophyta</taxon>
        <taxon>Bangiophyceae</taxon>
        <taxon>Cyanidiales</taxon>
        <taxon>Cyanidiaceae</taxon>
        <taxon>Cyanidiococcus</taxon>
    </lineage>
</organism>
<evidence type="ECO:0000256" key="1">
    <source>
        <dbReference type="SAM" id="MobiDB-lite"/>
    </source>
</evidence>
<proteinExistence type="predicted"/>
<comment type="caution">
    <text evidence="2">The sequence shown here is derived from an EMBL/GenBank/DDBJ whole genome shotgun (WGS) entry which is preliminary data.</text>
</comment>
<evidence type="ECO:0000313" key="2">
    <source>
        <dbReference type="EMBL" id="KAF6001786.1"/>
    </source>
</evidence>
<protein>
    <submittedName>
        <fullName evidence="2">Uncharacterized protein</fullName>
    </submittedName>
</protein>
<keyword evidence="3" id="KW-1185">Reference proteome</keyword>
<dbReference type="EMBL" id="VWRR01000013">
    <property type="protein sequence ID" value="KAF6001786.1"/>
    <property type="molecule type" value="Genomic_DNA"/>
</dbReference>
<dbReference type="SUPFAM" id="SSF46785">
    <property type="entry name" value="Winged helix' DNA-binding domain"/>
    <property type="match status" value="1"/>
</dbReference>
<sequence>MSVIEDLSFIESEMRSLQESFVEIESLWGQVTELERCVCDSTIYVRQWLSDLATRCPVVDSATLSALMERLNEATRVPLASGERAPGVSVPKKLTSNHQRRGFGPTQRAASVSVSTEKQAAFSANTVHKQQNQVDWERRQVRRLLARLENTRFRTDVQMEAVLMLLWRNQPDGLYVHDLMRETGMSRMRLNTYLHALVKNGMAEKYARKGLVYALRAER</sequence>
<dbReference type="InterPro" id="IPR036388">
    <property type="entry name" value="WH-like_DNA-bd_sf"/>
</dbReference>
<accession>A0A7J7IFA3</accession>
<gene>
    <name evidence="2" type="ORF">F1559_003368</name>
</gene>
<dbReference type="OrthoDB" id="5586015at2759"/>
<reference evidence="2 3" key="1">
    <citation type="journal article" date="2020" name="J. Phycol.">
        <title>Comparative genome analysis reveals Cyanidiococcus gen. nov., a new extremophilic red algal genus sister to Cyanidioschyzon (Cyanidioschyzonaceae, Rhodophyta).</title>
        <authorList>
            <person name="Liu S.-L."/>
            <person name="Chiang Y.-R."/>
            <person name="Yoon H.S."/>
            <person name="Fu H.-Y."/>
        </authorList>
    </citation>
    <scope>NUCLEOTIDE SEQUENCE [LARGE SCALE GENOMIC DNA]</scope>
    <source>
        <strain evidence="2 3">THAL066</strain>
    </source>
</reference>
<evidence type="ECO:0000313" key="3">
    <source>
        <dbReference type="Proteomes" id="UP000530660"/>
    </source>
</evidence>
<dbReference type="InterPro" id="IPR036390">
    <property type="entry name" value="WH_DNA-bd_sf"/>
</dbReference>
<dbReference type="Proteomes" id="UP000530660">
    <property type="component" value="Unassembled WGS sequence"/>
</dbReference>
<dbReference type="Gene3D" id="1.10.10.10">
    <property type="entry name" value="Winged helix-like DNA-binding domain superfamily/Winged helix DNA-binding domain"/>
    <property type="match status" value="1"/>
</dbReference>
<name>A0A7J7IFA3_9RHOD</name>
<dbReference type="AlphaFoldDB" id="A0A7J7IFA3"/>